<dbReference type="CDD" id="cd10917">
    <property type="entry name" value="CE4_NodB_like_6s_7s"/>
    <property type="match status" value="1"/>
</dbReference>
<dbReference type="EMBL" id="JAHZIK010001958">
    <property type="protein sequence ID" value="MBW7460002.1"/>
    <property type="molecule type" value="Genomic_DNA"/>
</dbReference>
<dbReference type="Gene3D" id="3.20.20.370">
    <property type="entry name" value="Glycoside hydrolase/deacetylase"/>
    <property type="match status" value="1"/>
</dbReference>
<comment type="caution">
    <text evidence="2">The sequence shown here is derived from an EMBL/GenBank/DDBJ whole genome shotgun (WGS) entry which is preliminary data.</text>
</comment>
<accession>A0ABS7CGR4</accession>
<gene>
    <name evidence="2" type="ORF">K0U00_38670</name>
</gene>
<evidence type="ECO:0000259" key="1">
    <source>
        <dbReference type="PROSITE" id="PS51677"/>
    </source>
</evidence>
<dbReference type="SUPFAM" id="SSF88713">
    <property type="entry name" value="Glycoside hydrolase/deacetylase"/>
    <property type="match status" value="1"/>
</dbReference>
<dbReference type="Proteomes" id="UP001519887">
    <property type="component" value="Unassembled WGS sequence"/>
</dbReference>
<name>A0ABS7CGR4_9BACL</name>
<dbReference type="InterPro" id="IPR002509">
    <property type="entry name" value="NODB_dom"/>
</dbReference>
<reference evidence="2 3" key="1">
    <citation type="submission" date="2021-07" db="EMBL/GenBank/DDBJ databases">
        <title>Paenibacillus radiodurans sp. nov., isolated from the southeastern edge of Tengger Desert.</title>
        <authorList>
            <person name="Zhang G."/>
        </authorList>
    </citation>
    <scope>NUCLEOTIDE SEQUENCE [LARGE SCALE GENOMIC DNA]</scope>
    <source>
        <strain evidence="2 3">CCM 7311</strain>
    </source>
</reference>
<dbReference type="InterPro" id="IPR011330">
    <property type="entry name" value="Glyco_hydro/deAcase_b/a-brl"/>
</dbReference>
<organism evidence="2 3">
    <name type="scientific">Paenibacillus sepulcri</name>
    <dbReference type="NCBI Taxonomy" id="359917"/>
    <lineage>
        <taxon>Bacteria</taxon>
        <taxon>Bacillati</taxon>
        <taxon>Bacillota</taxon>
        <taxon>Bacilli</taxon>
        <taxon>Bacillales</taxon>
        <taxon>Paenibacillaceae</taxon>
        <taxon>Paenibacillus</taxon>
    </lineage>
</organism>
<proteinExistence type="predicted"/>
<dbReference type="InterPro" id="IPR050248">
    <property type="entry name" value="Polysacc_deacetylase_ArnD"/>
</dbReference>
<evidence type="ECO:0000313" key="2">
    <source>
        <dbReference type="EMBL" id="MBW7460002.1"/>
    </source>
</evidence>
<dbReference type="Pfam" id="PF01522">
    <property type="entry name" value="Polysacc_deac_1"/>
    <property type="match status" value="1"/>
</dbReference>
<evidence type="ECO:0000313" key="3">
    <source>
        <dbReference type="Proteomes" id="UP001519887"/>
    </source>
</evidence>
<feature type="domain" description="NodB homology" evidence="1">
    <location>
        <begin position="50"/>
        <end position="225"/>
    </location>
</feature>
<dbReference type="PANTHER" id="PTHR10587">
    <property type="entry name" value="GLYCOSYL TRANSFERASE-RELATED"/>
    <property type="match status" value="1"/>
</dbReference>
<feature type="non-terminal residue" evidence="2">
    <location>
        <position position="1"/>
    </location>
</feature>
<protein>
    <submittedName>
        <fullName evidence="2">Polysaccharide deacetylase family protein</fullName>
    </submittedName>
</protein>
<keyword evidence="3" id="KW-1185">Reference proteome</keyword>
<sequence length="228" mass="25333">SFTQQLAEARSEPGPAPAQEAVVVPAVVTESAAVPEVKLGGLVNFSLPKGSVALTFDDGPSKYTREIVDILEKHKVGGTFFFVGTQVRKFPEYVKYADDHGFSIGNHSMTHADFEDLTSDKRQLEIARTNQLLEAVTSEPVVLFRPPYGATDDALSQLVEKNGMKIVLWNKDSEDWKASSSQTIMNYTRHTELSGSILLLHESKQTVQALPQLIEYLQKQKLQFPNLR</sequence>
<dbReference type="PROSITE" id="PS51677">
    <property type="entry name" value="NODB"/>
    <property type="match status" value="1"/>
</dbReference>